<proteinExistence type="predicted"/>
<dbReference type="EMBL" id="BTSY01000005">
    <property type="protein sequence ID" value="GMT27777.1"/>
    <property type="molecule type" value="Genomic_DNA"/>
</dbReference>
<accession>A0AAV5WCR8</accession>
<name>A0AAV5WCR8_9BILA</name>
<organism evidence="2 3">
    <name type="scientific">Pristionchus fissidentatus</name>
    <dbReference type="NCBI Taxonomy" id="1538716"/>
    <lineage>
        <taxon>Eukaryota</taxon>
        <taxon>Metazoa</taxon>
        <taxon>Ecdysozoa</taxon>
        <taxon>Nematoda</taxon>
        <taxon>Chromadorea</taxon>
        <taxon>Rhabditida</taxon>
        <taxon>Rhabditina</taxon>
        <taxon>Diplogasteromorpha</taxon>
        <taxon>Diplogasteroidea</taxon>
        <taxon>Neodiplogasteridae</taxon>
        <taxon>Pristionchus</taxon>
    </lineage>
</organism>
<feature type="region of interest" description="Disordered" evidence="1">
    <location>
        <begin position="212"/>
        <end position="231"/>
    </location>
</feature>
<feature type="non-terminal residue" evidence="2">
    <location>
        <position position="1"/>
    </location>
</feature>
<dbReference type="Proteomes" id="UP001432322">
    <property type="component" value="Unassembled WGS sequence"/>
</dbReference>
<evidence type="ECO:0000313" key="3">
    <source>
        <dbReference type="Proteomes" id="UP001432322"/>
    </source>
</evidence>
<protein>
    <submittedName>
        <fullName evidence="2">Uncharacterized protein</fullName>
    </submittedName>
</protein>
<sequence>LTMRPLLVVVTFTLLIGYFVDAKLIKTNNFYMYCRQMDGEHTPMTDTNIGFFQMTHSDGKKGFFSKGFGKFRDLISGGGQKLADGKTDNNGKFPNIHVDENQSNTKESDMVIEFDCDAPYRQRCPGVHLSCITGKGRFYIFRMSYDRNAKFLKTGAACTMASFDYVECARDLDGLGKTAMTKKEVCNDETDEVHIKECDYDTIKASNSYTVANTGGSGSNPQSTPDTGSANNTAVFPHALPLTLATVVLARV</sequence>
<dbReference type="AlphaFoldDB" id="A0AAV5WCR8"/>
<evidence type="ECO:0000256" key="1">
    <source>
        <dbReference type="SAM" id="MobiDB-lite"/>
    </source>
</evidence>
<gene>
    <name evidence="2" type="ORF">PFISCL1PPCAC_19074</name>
</gene>
<comment type="caution">
    <text evidence="2">The sequence shown here is derived from an EMBL/GenBank/DDBJ whole genome shotgun (WGS) entry which is preliminary data.</text>
</comment>
<evidence type="ECO:0000313" key="2">
    <source>
        <dbReference type="EMBL" id="GMT27777.1"/>
    </source>
</evidence>
<keyword evidence="3" id="KW-1185">Reference proteome</keyword>
<reference evidence="2" key="1">
    <citation type="submission" date="2023-10" db="EMBL/GenBank/DDBJ databases">
        <title>Genome assembly of Pristionchus species.</title>
        <authorList>
            <person name="Yoshida K."/>
            <person name="Sommer R.J."/>
        </authorList>
    </citation>
    <scope>NUCLEOTIDE SEQUENCE</scope>
    <source>
        <strain evidence="2">RS5133</strain>
    </source>
</reference>